<dbReference type="GO" id="GO:0008843">
    <property type="term" value="F:endochitinase activity"/>
    <property type="evidence" value="ECO:0007669"/>
    <property type="project" value="UniProtKB-EC"/>
</dbReference>
<dbReference type="SMART" id="SM00636">
    <property type="entry name" value="Glyco_18"/>
    <property type="match status" value="1"/>
</dbReference>
<keyword evidence="10" id="KW-1185">Reference proteome</keyword>
<dbReference type="PROSITE" id="PS51910">
    <property type="entry name" value="GH18_2"/>
    <property type="match status" value="1"/>
</dbReference>
<evidence type="ECO:0000256" key="6">
    <source>
        <dbReference type="RuleBase" id="RU000489"/>
    </source>
</evidence>
<evidence type="ECO:0000256" key="3">
    <source>
        <dbReference type="ARBA" id="ARBA00022801"/>
    </source>
</evidence>
<keyword evidence="4" id="KW-0146">Chitin degradation</keyword>
<dbReference type="GO" id="GO:0005975">
    <property type="term" value="P:carbohydrate metabolic process"/>
    <property type="evidence" value="ECO:0007669"/>
    <property type="project" value="InterPro"/>
</dbReference>
<name>A0A8J6I1D9_9FIRM</name>
<dbReference type="InterPro" id="IPR050314">
    <property type="entry name" value="Glycosyl_Hydrlase_18"/>
</dbReference>
<keyword evidence="4" id="KW-0119">Carbohydrate metabolism</keyword>
<dbReference type="InterPro" id="IPR011583">
    <property type="entry name" value="Chitinase_II/V-like_cat"/>
</dbReference>
<dbReference type="Gene3D" id="3.10.50.10">
    <property type="match status" value="1"/>
</dbReference>
<dbReference type="SUPFAM" id="SSF54556">
    <property type="entry name" value="Chitinase insertion domain"/>
    <property type="match status" value="1"/>
</dbReference>
<dbReference type="GO" id="GO:0006032">
    <property type="term" value="P:chitin catabolic process"/>
    <property type="evidence" value="ECO:0007669"/>
    <property type="project" value="UniProtKB-KW"/>
</dbReference>
<dbReference type="EMBL" id="JAAKDE010000031">
    <property type="protein sequence ID" value="MBA2133960.1"/>
    <property type="molecule type" value="Genomic_DNA"/>
</dbReference>
<dbReference type="PROSITE" id="PS01095">
    <property type="entry name" value="GH18_1"/>
    <property type="match status" value="1"/>
</dbReference>
<evidence type="ECO:0000313" key="10">
    <source>
        <dbReference type="Proteomes" id="UP000657177"/>
    </source>
</evidence>
<accession>A0A8J6I1D9</accession>
<comment type="catalytic activity">
    <reaction evidence="1">
        <text>Random endo-hydrolysis of N-acetyl-beta-D-glucosaminide (1-&gt;4)-beta-linkages in chitin and chitodextrins.</text>
        <dbReference type="EC" id="3.2.1.14"/>
    </reaction>
</comment>
<dbReference type="Gene3D" id="3.20.20.80">
    <property type="entry name" value="Glycosidases"/>
    <property type="match status" value="1"/>
</dbReference>
<dbReference type="Pfam" id="PF00704">
    <property type="entry name" value="Glyco_hydro_18"/>
    <property type="match status" value="1"/>
</dbReference>
<dbReference type="Proteomes" id="UP000657177">
    <property type="component" value="Unassembled WGS sequence"/>
</dbReference>
<evidence type="ECO:0000256" key="5">
    <source>
        <dbReference type="ARBA" id="ARBA00023295"/>
    </source>
</evidence>
<feature type="domain" description="GH18" evidence="8">
    <location>
        <begin position="1"/>
        <end position="357"/>
    </location>
</feature>
<dbReference type="InterPro" id="IPR029070">
    <property type="entry name" value="Chitinase_insertion_sf"/>
</dbReference>
<comment type="caution">
    <text evidence="9">The sequence shown here is derived from an EMBL/GenBank/DDBJ whole genome shotgun (WGS) entry which is preliminary data.</text>
</comment>
<organism evidence="9 10">
    <name type="scientific">Capillibacterium thermochitinicola</name>
    <dbReference type="NCBI Taxonomy" id="2699427"/>
    <lineage>
        <taxon>Bacteria</taxon>
        <taxon>Bacillati</taxon>
        <taxon>Bacillota</taxon>
        <taxon>Capillibacterium</taxon>
    </lineage>
</organism>
<keyword evidence="4" id="KW-0624">Polysaccharide degradation</keyword>
<dbReference type="InterPro" id="IPR001579">
    <property type="entry name" value="Glyco_hydro_18_chit_AS"/>
</dbReference>
<dbReference type="EC" id="3.2.1.14" evidence="2"/>
<reference evidence="9" key="1">
    <citation type="submission" date="2020-06" db="EMBL/GenBank/DDBJ databases">
        <title>Novel chitinolytic bacterium.</title>
        <authorList>
            <person name="Ungkulpasvich U."/>
            <person name="Kosugi A."/>
            <person name="Uke A."/>
        </authorList>
    </citation>
    <scope>NUCLEOTIDE SEQUENCE</scope>
    <source>
        <strain evidence="9">UUS1-1</strain>
    </source>
</reference>
<dbReference type="PANTHER" id="PTHR11177:SF317">
    <property type="entry name" value="CHITINASE 12-RELATED"/>
    <property type="match status" value="1"/>
</dbReference>
<proteinExistence type="inferred from homology"/>
<evidence type="ECO:0000256" key="7">
    <source>
        <dbReference type="RuleBase" id="RU004453"/>
    </source>
</evidence>
<keyword evidence="5 6" id="KW-0326">Glycosidase</keyword>
<evidence type="ECO:0000256" key="2">
    <source>
        <dbReference type="ARBA" id="ARBA00012729"/>
    </source>
</evidence>
<dbReference type="SUPFAM" id="SSF51445">
    <property type="entry name" value="(Trans)glycosidases"/>
    <property type="match status" value="1"/>
</dbReference>
<dbReference type="InterPro" id="IPR017853">
    <property type="entry name" value="GH"/>
</dbReference>
<evidence type="ECO:0000313" key="9">
    <source>
        <dbReference type="EMBL" id="MBA2133960.1"/>
    </source>
</evidence>
<evidence type="ECO:0000256" key="1">
    <source>
        <dbReference type="ARBA" id="ARBA00000822"/>
    </source>
</evidence>
<dbReference type="PANTHER" id="PTHR11177">
    <property type="entry name" value="CHITINASE"/>
    <property type="match status" value="1"/>
</dbReference>
<dbReference type="RefSeq" id="WP_181340429.1">
    <property type="nucleotide sequence ID" value="NZ_JAAKDE010000031.1"/>
</dbReference>
<evidence type="ECO:0000259" key="8">
    <source>
        <dbReference type="PROSITE" id="PS51910"/>
    </source>
</evidence>
<dbReference type="CDD" id="cd06548">
    <property type="entry name" value="GH18_chitinase"/>
    <property type="match status" value="1"/>
</dbReference>
<gene>
    <name evidence="9" type="ORF">G5B42_10500</name>
</gene>
<dbReference type="GO" id="GO:0008061">
    <property type="term" value="F:chitin binding"/>
    <property type="evidence" value="ECO:0007669"/>
    <property type="project" value="InterPro"/>
</dbReference>
<sequence>MAYLPAWSGKPWTAQEIHGRKLTHLLLSFARIDNEFRISDLDVRIKGVPDTVSAQMITERTWAEVKQIRKKYPHLKVIVAVGGWEGEGFSDMVATGPTREIFVDSVVEYLEKHQLDGIDLDWEFPVNGAMGVIKSRPADRQNFTLLLQLLREKLGRDKEISFCANGAPWFKEVVELEKVHPLVNSINVMAYDFYGPWCETTGHHANLYLNENDPAAEGGLSADLAVKRLREAGVPAGKIVLGVAAYGREFYQVEPGKEGNGLFQKHQGTIWRGGSVPYKHLKKYYINKNGFTRYWDEVAKAPFLYDGTTFISYDDQESIGEKCRYVKEQGLAGAMYWEYLSDADGELLTVIANSLNG</sequence>
<dbReference type="AlphaFoldDB" id="A0A8J6I1D9"/>
<dbReference type="InterPro" id="IPR001223">
    <property type="entry name" value="Glyco_hydro18_cat"/>
</dbReference>
<evidence type="ECO:0000256" key="4">
    <source>
        <dbReference type="ARBA" id="ARBA00023024"/>
    </source>
</evidence>
<comment type="similarity">
    <text evidence="7">Belongs to the glycosyl hydrolase 18 family.</text>
</comment>
<keyword evidence="3 6" id="KW-0378">Hydrolase</keyword>
<protein>
    <recommendedName>
        <fullName evidence="2">chitinase</fullName>
        <ecNumber evidence="2">3.2.1.14</ecNumber>
    </recommendedName>
</protein>